<evidence type="ECO:0000256" key="10">
    <source>
        <dbReference type="ARBA" id="ARBA00033150"/>
    </source>
</evidence>
<dbReference type="GO" id="GO:0045041">
    <property type="term" value="P:protein import into mitochondrial intermembrane space"/>
    <property type="evidence" value="ECO:0007669"/>
    <property type="project" value="InterPro"/>
</dbReference>
<evidence type="ECO:0000256" key="5">
    <source>
        <dbReference type="ARBA" id="ARBA00023002"/>
    </source>
</evidence>
<dbReference type="GO" id="GO:0015035">
    <property type="term" value="F:protein-disulfide reductase activity"/>
    <property type="evidence" value="ECO:0007669"/>
    <property type="project" value="InterPro"/>
</dbReference>
<keyword evidence="7" id="KW-0496">Mitochondrion</keyword>
<organism evidence="11 12">
    <name type="scientific">Dimargaris cristalligena</name>
    <dbReference type="NCBI Taxonomy" id="215637"/>
    <lineage>
        <taxon>Eukaryota</taxon>
        <taxon>Fungi</taxon>
        <taxon>Fungi incertae sedis</taxon>
        <taxon>Zoopagomycota</taxon>
        <taxon>Kickxellomycotina</taxon>
        <taxon>Dimargaritomycetes</taxon>
        <taxon>Dimargaritales</taxon>
        <taxon>Dimargaritaceae</taxon>
        <taxon>Dimargaris</taxon>
    </lineage>
</organism>
<dbReference type="AlphaFoldDB" id="A0A4P9ZT82"/>
<keyword evidence="6" id="KW-0811">Translocation</keyword>
<evidence type="ECO:0000256" key="2">
    <source>
        <dbReference type="ARBA" id="ARBA00013714"/>
    </source>
</evidence>
<evidence type="ECO:0000256" key="6">
    <source>
        <dbReference type="ARBA" id="ARBA00023010"/>
    </source>
</evidence>
<dbReference type="PANTHER" id="PTHR21622">
    <property type="entry name" value="COILED-COIL-HELIX-COILED-COIL-HELIX DOMAIN CONTAINING 4"/>
    <property type="match status" value="1"/>
</dbReference>
<protein>
    <recommendedName>
        <fullName evidence="2">Mitochondrial intermembrane space import and assembly protein 40</fullName>
    </recommendedName>
    <alternativeName>
        <fullName evidence="10">Mitochondrial import inner membrane translocase TIM40</fullName>
    </alternativeName>
</protein>
<evidence type="ECO:0000256" key="9">
    <source>
        <dbReference type="ARBA" id="ARBA00023284"/>
    </source>
</evidence>
<comment type="subcellular location">
    <subcellularLocation>
        <location evidence="1">Mitochondrion inner membrane</location>
        <topology evidence="1">Single-pass type II membrane protein</topology>
        <orientation evidence="1">Intermembrane side</orientation>
    </subcellularLocation>
</comment>
<evidence type="ECO:0000256" key="3">
    <source>
        <dbReference type="ARBA" id="ARBA00022448"/>
    </source>
</evidence>
<keyword evidence="5" id="KW-0560">Oxidoreductase</keyword>
<evidence type="ECO:0000256" key="8">
    <source>
        <dbReference type="ARBA" id="ARBA00023157"/>
    </source>
</evidence>
<feature type="non-terminal residue" evidence="11">
    <location>
        <position position="1"/>
    </location>
</feature>
<dbReference type="GO" id="GO:0005743">
    <property type="term" value="C:mitochondrial inner membrane"/>
    <property type="evidence" value="ECO:0007669"/>
    <property type="project" value="UniProtKB-SubCell"/>
</dbReference>
<gene>
    <name evidence="11" type="ORF">BJ085DRAFT_12054</name>
</gene>
<keyword evidence="12" id="KW-1185">Reference proteome</keyword>
<keyword evidence="8" id="KW-1015">Disulfide bond</keyword>
<reference evidence="12" key="1">
    <citation type="journal article" date="2018" name="Nat. Microbiol.">
        <title>Leveraging single-cell genomics to expand the fungal tree of life.</title>
        <authorList>
            <person name="Ahrendt S.R."/>
            <person name="Quandt C.A."/>
            <person name="Ciobanu D."/>
            <person name="Clum A."/>
            <person name="Salamov A."/>
            <person name="Andreopoulos B."/>
            <person name="Cheng J.F."/>
            <person name="Woyke T."/>
            <person name="Pelin A."/>
            <person name="Henrissat B."/>
            <person name="Reynolds N.K."/>
            <person name="Benny G.L."/>
            <person name="Smith M.E."/>
            <person name="James T.Y."/>
            <person name="Grigoriev I.V."/>
        </authorList>
    </citation>
    <scope>NUCLEOTIDE SEQUENCE [LARGE SCALE GENOMIC DNA]</scope>
    <source>
        <strain evidence="12">RSA 468</strain>
    </source>
</reference>
<dbReference type="STRING" id="215637.A0A4P9ZT82"/>
<feature type="non-terminal residue" evidence="11">
    <location>
        <position position="62"/>
    </location>
</feature>
<dbReference type="Proteomes" id="UP000268162">
    <property type="component" value="Unassembled WGS sequence"/>
</dbReference>
<keyword evidence="4" id="KW-0653">Protein transport</keyword>
<evidence type="ECO:0000313" key="12">
    <source>
        <dbReference type="Proteomes" id="UP000268162"/>
    </source>
</evidence>
<dbReference type="GO" id="GO:0005758">
    <property type="term" value="C:mitochondrial intermembrane space"/>
    <property type="evidence" value="ECO:0007669"/>
    <property type="project" value="TreeGrafter"/>
</dbReference>
<proteinExistence type="predicted"/>
<dbReference type="Gene3D" id="1.10.287.2900">
    <property type="match status" value="1"/>
</dbReference>
<evidence type="ECO:0000313" key="11">
    <source>
        <dbReference type="EMBL" id="RKP36796.1"/>
    </source>
</evidence>
<accession>A0A4P9ZT82</accession>
<evidence type="ECO:0000256" key="1">
    <source>
        <dbReference type="ARBA" id="ARBA00004164"/>
    </source>
</evidence>
<name>A0A4P9ZT82_9FUNG</name>
<evidence type="ECO:0000256" key="7">
    <source>
        <dbReference type="ARBA" id="ARBA00023128"/>
    </source>
</evidence>
<sequence>GEINWDCPCMQGYVHGPCGDSFRTAYSCYIEASSSEDALDGCADKFRAMQACFDDYPQFYKD</sequence>
<dbReference type="EMBL" id="ML002593">
    <property type="protein sequence ID" value="RKP36796.1"/>
    <property type="molecule type" value="Genomic_DNA"/>
</dbReference>
<dbReference type="PANTHER" id="PTHR21622:SF0">
    <property type="entry name" value="COILED-COIL-HELIX-COILED-COIL-HELIX DOMAIN CONTAINING 4"/>
    <property type="match status" value="1"/>
</dbReference>
<keyword evidence="3" id="KW-0813">Transport</keyword>
<evidence type="ECO:0000256" key="4">
    <source>
        <dbReference type="ARBA" id="ARBA00022927"/>
    </source>
</evidence>
<keyword evidence="9" id="KW-0676">Redox-active center</keyword>
<dbReference type="InterPro" id="IPR039289">
    <property type="entry name" value="CHCHD4"/>
</dbReference>